<feature type="compositionally biased region" description="Low complexity" evidence="1">
    <location>
        <begin position="197"/>
        <end position="221"/>
    </location>
</feature>
<proteinExistence type="predicted"/>
<dbReference type="GO" id="GO:0030247">
    <property type="term" value="F:polysaccharide binding"/>
    <property type="evidence" value="ECO:0007669"/>
    <property type="project" value="UniProtKB-UniRule"/>
</dbReference>
<keyword evidence="2" id="KW-0812">Transmembrane</keyword>
<name>A0A7Y9EE55_9ACTN</name>
<feature type="compositionally biased region" description="Acidic residues" evidence="1">
    <location>
        <begin position="87"/>
        <end position="96"/>
    </location>
</feature>
<evidence type="ECO:0000259" key="3">
    <source>
        <dbReference type="PROSITE" id="PS51173"/>
    </source>
</evidence>
<feature type="region of interest" description="Disordered" evidence="1">
    <location>
        <begin position="323"/>
        <end position="396"/>
    </location>
</feature>
<feature type="domain" description="CBM2" evidence="3">
    <location>
        <begin position="383"/>
        <end position="500"/>
    </location>
</feature>
<dbReference type="RefSeq" id="WP_179843401.1">
    <property type="nucleotide sequence ID" value="NZ_JACCBA010000001.1"/>
</dbReference>
<organism evidence="4 5">
    <name type="scientific">Actinomadura luteofluorescens</name>
    <dbReference type="NCBI Taxonomy" id="46163"/>
    <lineage>
        <taxon>Bacteria</taxon>
        <taxon>Bacillati</taxon>
        <taxon>Actinomycetota</taxon>
        <taxon>Actinomycetes</taxon>
        <taxon>Streptosporangiales</taxon>
        <taxon>Thermomonosporaceae</taxon>
        <taxon>Actinomadura</taxon>
    </lineage>
</organism>
<keyword evidence="5" id="KW-1185">Reference proteome</keyword>
<feature type="transmembrane region" description="Helical" evidence="2">
    <location>
        <begin position="297"/>
        <end position="319"/>
    </location>
</feature>
<feature type="compositionally biased region" description="Acidic residues" evidence="1">
    <location>
        <begin position="71"/>
        <end position="80"/>
    </location>
</feature>
<dbReference type="Pfam" id="PF00553">
    <property type="entry name" value="CBM_2"/>
    <property type="match status" value="1"/>
</dbReference>
<dbReference type="EMBL" id="JACCBA010000001">
    <property type="protein sequence ID" value="NYD46091.1"/>
    <property type="molecule type" value="Genomic_DNA"/>
</dbReference>
<evidence type="ECO:0000313" key="4">
    <source>
        <dbReference type="EMBL" id="NYD46091.1"/>
    </source>
</evidence>
<dbReference type="SMART" id="SM00637">
    <property type="entry name" value="CBD_II"/>
    <property type="match status" value="1"/>
</dbReference>
<keyword evidence="2" id="KW-1133">Transmembrane helix</keyword>
<dbReference type="InterPro" id="IPR012291">
    <property type="entry name" value="CBM2_carb-bd_dom_sf"/>
</dbReference>
<sequence>MSGEDSGYVPPDHKTTAEFGVTRKSAAPGEPARPGTAAVPAADDLVDDLFDGDVTTHDVPQMDGVAIQDLPADDPEDDLESTYQDGPGDEPEDDFDTTLRDGPAVAFQKQPPADTVDELDVTAFQPPVTFADIPMEQPSKPSKPTPAVPPQAAPAVPPPAQPAAFEQAANPAVVYAPPPAPYREPVPGPNLVPEQMQPSEQAPPAQVAAQAAAAPMPAEAPWTEQFASGDETVNQSESGPAFAYGTPGAQPPAQSTMPPHHGASAPPMPPPAMASPSGGLPGGPGGGQPPSRSRRPMVLLLLIALVVVLVLIGVVVLMLGSGSETKGKAADQKSPAASTPATPGGTGPASPGTPSPGGGAPATPPQSGAPTNQPGGQQPGGQPAAPPPVTTAPIGPLVQGKGITYQLVQQDSGYFEGKMVITNRTRKPLKAWKLTFKSPGADVKNIWGARLVHGGSTVEIRNLDGVPPIQPGATWDVQFGAAGTAATPKSCELNGRACGF</sequence>
<feature type="region of interest" description="Disordered" evidence="1">
    <location>
        <begin position="50"/>
        <end position="99"/>
    </location>
</feature>
<evidence type="ECO:0000256" key="1">
    <source>
        <dbReference type="SAM" id="MobiDB-lite"/>
    </source>
</evidence>
<dbReference type="GO" id="GO:0005975">
    <property type="term" value="P:carbohydrate metabolic process"/>
    <property type="evidence" value="ECO:0007669"/>
    <property type="project" value="InterPro"/>
</dbReference>
<feature type="compositionally biased region" description="Gly residues" evidence="1">
    <location>
        <begin position="279"/>
        <end position="288"/>
    </location>
</feature>
<dbReference type="Gene3D" id="2.60.40.290">
    <property type="match status" value="1"/>
</dbReference>
<feature type="region of interest" description="Disordered" evidence="1">
    <location>
        <begin position="127"/>
        <end position="291"/>
    </location>
</feature>
<evidence type="ECO:0000256" key="2">
    <source>
        <dbReference type="SAM" id="Phobius"/>
    </source>
</evidence>
<feature type="compositionally biased region" description="Pro residues" evidence="1">
    <location>
        <begin position="141"/>
        <end position="161"/>
    </location>
</feature>
<feature type="compositionally biased region" description="Low complexity" evidence="1">
    <location>
        <begin position="365"/>
        <end position="383"/>
    </location>
</feature>
<dbReference type="Proteomes" id="UP000529783">
    <property type="component" value="Unassembled WGS sequence"/>
</dbReference>
<reference evidence="4 5" key="1">
    <citation type="submission" date="2020-07" db="EMBL/GenBank/DDBJ databases">
        <title>Sequencing the genomes of 1000 actinobacteria strains.</title>
        <authorList>
            <person name="Klenk H.-P."/>
        </authorList>
    </citation>
    <scope>NUCLEOTIDE SEQUENCE [LARGE SCALE GENOMIC DNA]</scope>
    <source>
        <strain evidence="4 5">DSM 40398</strain>
    </source>
</reference>
<feature type="compositionally biased region" description="Pro residues" evidence="1">
    <location>
        <begin position="176"/>
        <end position="190"/>
    </location>
</feature>
<dbReference type="InterPro" id="IPR001919">
    <property type="entry name" value="CBD2"/>
</dbReference>
<dbReference type="InterPro" id="IPR008965">
    <property type="entry name" value="CBM2/CBM3_carb-bd_dom_sf"/>
</dbReference>
<accession>A0A7Y9EE55</accession>
<dbReference type="GO" id="GO:0004553">
    <property type="term" value="F:hydrolase activity, hydrolyzing O-glycosyl compounds"/>
    <property type="evidence" value="ECO:0007669"/>
    <property type="project" value="InterPro"/>
</dbReference>
<feature type="region of interest" description="Disordered" evidence="1">
    <location>
        <begin position="1"/>
        <end position="38"/>
    </location>
</feature>
<dbReference type="AlphaFoldDB" id="A0A7Y9EE55"/>
<dbReference type="SUPFAM" id="SSF49384">
    <property type="entry name" value="Carbohydrate-binding domain"/>
    <property type="match status" value="1"/>
</dbReference>
<protein>
    <recommendedName>
        <fullName evidence="3">CBM2 domain-containing protein</fullName>
    </recommendedName>
</protein>
<gene>
    <name evidence="4" type="ORF">BJY14_002074</name>
</gene>
<comment type="caution">
    <text evidence="4">The sequence shown here is derived from an EMBL/GenBank/DDBJ whole genome shotgun (WGS) entry which is preliminary data.</text>
</comment>
<feature type="compositionally biased region" description="Low complexity" evidence="1">
    <location>
        <begin position="334"/>
        <end position="352"/>
    </location>
</feature>
<dbReference type="PROSITE" id="PS51173">
    <property type="entry name" value="CBM2"/>
    <property type="match status" value="1"/>
</dbReference>
<keyword evidence="2" id="KW-0472">Membrane</keyword>
<feature type="compositionally biased region" description="Low complexity" evidence="1">
    <location>
        <begin position="162"/>
        <end position="175"/>
    </location>
</feature>
<evidence type="ECO:0000313" key="5">
    <source>
        <dbReference type="Proteomes" id="UP000529783"/>
    </source>
</evidence>